<dbReference type="EMBL" id="BPRE01000013">
    <property type="protein sequence ID" value="GJE77203.1"/>
    <property type="molecule type" value="Genomic_DNA"/>
</dbReference>
<dbReference type="Proteomes" id="UP001055093">
    <property type="component" value="Unassembled WGS sequence"/>
</dbReference>
<keyword evidence="3" id="KW-1185">Reference proteome</keyword>
<dbReference type="Pfam" id="PF08299">
    <property type="entry name" value="Bac_DnaA_C"/>
    <property type="match status" value="1"/>
</dbReference>
<reference evidence="2" key="1">
    <citation type="journal article" date="2021" name="Front. Microbiol.">
        <title>Comprehensive Comparative Genomics and Phenotyping of Methylobacterium Species.</title>
        <authorList>
            <person name="Alessa O."/>
            <person name="Ogura Y."/>
            <person name="Fujitani Y."/>
            <person name="Takami H."/>
            <person name="Hayashi T."/>
            <person name="Sahin N."/>
            <person name="Tani A."/>
        </authorList>
    </citation>
    <scope>NUCLEOTIDE SEQUENCE</scope>
    <source>
        <strain evidence="2">DSM 14458</strain>
    </source>
</reference>
<evidence type="ECO:0000259" key="1">
    <source>
        <dbReference type="SMART" id="SM00760"/>
    </source>
</evidence>
<protein>
    <submittedName>
        <fullName evidence="2">Chromosomal replication initiator protein DnaA</fullName>
    </submittedName>
</protein>
<evidence type="ECO:0000313" key="2">
    <source>
        <dbReference type="EMBL" id="GJE77203.1"/>
    </source>
</evidence>
<dbReference type="InterPro" id="IPR010921">
    <property type="entry name" value="Trp_repressor/repl_initiator"/>
</dbReference>
<dbReference type="SMART" id="SM00760">
    <property type="entry name" value="Bac_DnaA_C"/>
    <property type="match status" value="1"/>
</dbReference>
<comment type="caution">
    <text evidence="2">The sequence shown here is derived from an EMBL/GenBank/DDBJ whole genome shotgun (WGS) entry which is preliminary data.</text>
</comment>
<dbReference type="CDD" id="cd06571">
    <property type="entry name" value="Bac_DnaA_C"/>
    <property type="match status" value="1"/>
</dbReference>
<accession>A0ABQ4UYL9</accession>
<name>A0ABQ4UYL9_9HYPH</name>
<dbReference type="InterPro" id="IPR018312">
    <property type="entry name" value="Chromosome_initiator_DnaA_CS"/>
</dbReference>
<feature type="domain" description="Chromosomal replication initiator DnaA C-terminal" evidence="1">
    <location>
        <begin position="73"/>
        <end position="143"/>
    </location>
</feature>
<dbReference type="InterPro" id="IPR013159">
    <property type="entry name" value="DnaA_C"/>
</dbReference>
<gene>
    <name evidence="2" type="primary">dnaA_2</name>
    <name evidence="2" type="ORF">BGCPKDLD_3806</name>
</gene>
<dbReference type="Gene3D" id="1.10.1750.10">
    <property type="match status" value="1"/>
</dbReference>
<evidence type="ECO:0000313" key="3">
    <source>
        <dbReference type="Proteomes" id="UP001055093"/>
    </source>
</evidence>
<dbReference type="PROSITE" id="PS01008">
    <property type="entry name" value="DNAA"/>
    <property type="match status" value="1"/>
</dbReference>
<proteinExistence type="predicted"/>
<dbReference type="SUPFAM" id="SSF48295">
    <property type="entry name" value="TrpR-like"/>
    <property type="match status" value="1"/>
</dbReference>
<organism evidence="2 3">
    <name type="scientific">Methylorubrum suomiense</name>
    <dbReference type="NCBI Taxonomy" id="144191"/>
    <lineage>
        <taxon>Bacteria</taxon>
        <taxon>Pseudomonadati</taxon>
        <taxon>Pseudomonadota</taxon>
        <taxon>Alphaproteobacteria</taxon>
        <taxon>Hyphomicrobiales</taxon>
        <taxon>Methylobacteriaceae</taxon>
        <taxon>Methylorubrum</taxon>
    </lineage>
</organism>
<sequence length="161" mass="17739">MSDYVSVTDPASEQEAVQRLKGIASRQAAAASRLNNSRQNSEAAELQARRAAVADRVRELAVMITPEEVRARDPRRIMTDIGRQFGVTLRDITGHSRAAPIMRARLAAIHAVRLAHPDMSVKRLGRNFGARDHTSILCALRRIERDGVPQPPANANMEAVQ</sequence>
<reference evidence="2" key="2">
    <citation type="submission" date="2021-08" db="EMBL/GenBank/DDBJ databases">
        <authorList>
            <person name="Tani A."/>
            <person name="Ola A."/>
            <person name="Ogura Y."/>
            <person name="Katsura K."/>
            <person name="Hayashi T."/>
        </authorList>
    </citation>
    <scope>NUCLEOTIDE SEQUENCE</scope>
    <source>
        <strain evidence="2">DSM 14458</strain>
    </source>
</reference>
<dbReference type="RefSeq" id="WP_238308324.1">
    <property type="nucleotide sequence ID" value="NZ_BPRE01000013.1"/>
</dbReference>